<dbReference type="EMBL" id="LXEN01000097">
    <property type="protein sequence ID" value="OAT26891.1"/>
    <property type="molecule type" value="Genomic_DNA"/>
</dbReference>
<dbReference type="PATRIC" id="fig|1354337.4.peg.2042"/>
<organism evidence="1 2">
    <name type="scientific">Proteus myxofaciens ATCC 19692</name>
    <dbReference type="NCBI Taxonomy" id="1354337"/>
    <lineage>
        <taxon>Bacteria</taxon>
        <taxon>Pseudomonadati</taxon>
        <taxon>Pseudomonadota</taxon>
        <taxon>Gammaproteobacteria</taxon>
        <taxon>Enterobacterales</taxon>
        <taxon>Morganellaceae</taxon>
        <taxon>Proteus</taxon>
    </lineage>
</organism>
<gene>
    <name evidence="1" type="ORF">M983_1996</name>
</gene>
<evidence type="ECO:0000313" key="1">
    <source>
        <dbReference type="EMBL" id="OAT26891.1"/>
    </source>
</evidence>
<protein>
    <submittedName>
        <fullName evidence="1">Uncharacterized protein</fullName>
    </submittedName>
</protein>
<proteinExistence type="predicted"/>
<name>A0A198FRZ1_9GAMM</name>
<comment type="caution">
    <text evidence="1">The sequence shown here is derived from an EMBL/GenBank/DDBJ whole genome shotgun (WGS) entry which is preliminary data.</text>
</comment>
<accession>A0A198FRZ1</accession>
<dbReference type="Proteomes" id="UP000094023">
    <property type="component" value="Unassembled WGS sequence"/>
</dbReference>
<dbReference type="AlphaFoldDB" id="A0A198FRZ1"/>
<sequence length="286" mass="33242">MVSKIRLPEEDSLEILRKVINERQKYKGFYARITNDLINQAKLFIEHHGSPLGITPLNLNDYTDSEEEASQRKKSLVGLYTPKSEKLPFKQLEAMRKHNGLVVCPSCGEPGRPRTLDHYLPKDIFPELSVLLLNLTPMCDWCQGEKLTDYVTEDGQKRYIHPYFDDVNRPLFSIIFTPPFSTPAIDIAVKDELPEELKILVKSHLEGIDFLTRFKEYFKTRYISVLRRANNCRQPDTTNLRDVLALCMDMEQEKSINSWDAVLYRSILENNELMEYLENGQLPDNL</sequence>
<reference evidence="1 2" key="1">
    <citation type="submission" date="2016-04" db="EMBL/GenBank/DDBJ databases">
        <title>ATOL: Assembling a taxonomically balanced genome-scale reconstruction of the evolutionary history of the Enterobacteriaceae.</title>
        <authorList>
            <person name="Plunkett G.III."/>
            <person name="Neeno-Eckwall E.C."/>
            <person name="Glasner J.D."/>
            <person name="Perna N.T."/>
        </authorList>
    </citation>
    <scope>NUCLEOTIDE SEQUENCE [LARGE SCALE GENOMIC DNA]</scope>
    <source>
        <strain evidence="1 2">ATCC 19692</strain>
    </source>
</reference>
<dbReference type="RefSeq" id="WP_066749981.1">
    <property type="nucleotide sequence ID" value="NZ_LXEN01000097.1"/>
</dbReference>
<dbReference type="OrthoDB" id="9816185at2"/>
<dbReference type="STRING" id="1354337.M983_1996"/>
<evidence type="ECO:0000313" key="2">
    <source>
        <dbReference type="Proteomes" id="UP000094023"/>
    </source>
</evidence>
<keyword evidence="2" id="KW-1185">Reference proteome</keyword>